<dbReference type="FunFam" id="3.40.50.720:FF:000084">
    <property type="entry name" value="Short-chain dehydrogenase reductase"/>
    <property type="match status" value="1"/>
</dbReference>
<comment type="similarity">
    <text evidence="1 3">Belongs to the short-chain dehydrogenases/reductases (SDR) family.</text>
</comment>
<dbReference type="InterPro" id="IPR002347">
    <property type="entry name" value="SDR_fam"/>
</dbReference>
<dbReference type="CDD" id="cd05233">
    <property type="entry name" value="SDR_c"/>
    <property type="match status" value="1"/>
</dbReference>
<dbReference type="PANTHER" id="PTHR42760">
    <property type="entry name" value="SHORT-CHAIN DEHYDROGENASES/REDUCTASES FAMILY MEMBER"/>
    <property type="match status" value="1"/>
</dbReference>
<dbReference type="PRINTS" id="PR00080">
    <property type="entry name" value="SDRFAMILY"/>
</dbReference>
<evidence type="ECO:0000313" key="4">
    <source>
        <dbReference type="EMBL" id="NGO12760.1"/>
    </source>
</evidence>
<dbReference type="EMBL" id="JAAKZY010000154">
    <property type="protein sequence ID" value="NGO12760.1"/>
    <property type="molecule type" value="Genomic_DNA"/>
</dbReference>
<reference evidence="4 5" key="1">
    <citation type="submission" date="2020-02" db="EMBL/GenBank/DDBJ databases">
        <title>Whole-genome analyses of novel actinobacteria.</title>
        <authorList>
            <person name="Sahin N."/>
            <person name="Gencbay T."/>
        </authorList>
    </citation>
    <scope>NUCLEOTIDE SEQUENCE [LARGE SCALE GENOMIC DNA]</scope>
    <source>
        <strain evidence="4 5">HC44</strain>
    </source>
</reference>
<keyword evidence="5" id="KW-1185">Reference proteome</keyword>
<protein>
    <submittedName>
        <fullName evidence="4">SDR family oxidoreductase</fullName>
    </submittedName>
</protein>
<evidence type="ECO:0000313" key="5">
    <source>
        <dbReference type="Proteomes" id="UP000472335"/>
    </source>
</evidence>
<dbReference type="PANTHER" id="PTHR42760:SF133">
    <property type="entry name" value="3-OXOACYL-[ACYL-CARRIER-PROTEIN] REDUCTASE"/>
    <property type="match status" value="1"/>
</dbReference>
<dbReference type="InterPro" id="IPR036291">
    <property type="entry name" value="NAD(P)-bd_dom_sf"/>
</dbReference>
<name>A0A6G4VG13_9ACTN</name>
<dbReference type="PRINTS" id="PR00081">
    <property type="entry name" value="GDHRDH"/>
</dbReference>
<evidence type="ECO:0000256" key="1">
    <source>
        <dbReference type="ARBA" id="ARBA00006484"/>
    </source>
</evidence>
<dbReference type="Gene3D" id="3.40.50.720">
    <property type="entry name" value="NAD(P)-binding Rossmann-like Domain"/>
    <property type="match status" value="1"/>
</dbReference>
<dbReference type="Proteomes" id="UP000472335">
    <property type="component" value="Unassembled WGS sequence"/>
</dbReference>
<proteinExistence type="inferred from homology"/>
<comment type="caution">
    <text evidence="4">The sequence shown here is derived from an EMBL/GenBank/DDBJ whole genome shotgun (WGS) entry which is preliminary data.</text>
</comment>
<accession>A0A6G4VG13</accession>
<dbReference type="GO" id="GO:0016616">
    <property type="term" value="F:oxidoreductase activity, acting on the CH-OH group of donors, NAD or NADP as acceptor"/>
    <property type="evidence" value="ECO:0007669"/>
    <property type="project" value="TreeGrafter"/>
</dbReference>
<dbReference type="Pfam" id="PF00106">
    <property type="entry name" value="adh_short"/>
    <property type="match status" value="1"/>
</dbReference>
<organism evidence="4 5">
    <name type="scientific">Streptomyces scabichelini</name>
    <dbReference type="NCBI Taxonomy" id="2711217"/>
    <lineage>
        <taxon>Bacteria</taxon>
        <taxon>Bacillati</taxon>
        <taxon>Actinomycetota</taxon>
        <taxon>Actinomycetes</taxon>
        <taxon>Kitasatosporales</taxon>
        <taxon>Streptomycetaceae</taxon>
        <taxon>Streptomyces</taxon>
    </lineage>
</organism>
<dbReference type="SUPFAM" id="SSF51735">
    <property type="entry name" value="NAD(P)-binding Rossmann-fold domains"/>
    <property type="match status" value="1"/>
</dbReference>
<sequence length="223" mass="23393">MDKPSVIITGAGSGIGRGIARAFVDAGYEVFASDISQERLEETKAELSSPSSLHLRVVDVSSYDSVSALVDEVVEATGSLDVMVNSAGIFDGYADVLETTPELWHKVITVNLTGTFIGCRAATRAMIGQKSGRIISIRSVAGQRGAADGLAYVTSKAGIEGLHRRLAIDVGPHNVTANVVAPGVIRTNLRATSEELLGDLVSSQNRGIGVSPEIMDFLIPAAR</sequence>
<evidence type="ECO:0000256" key="3">
    <source>
        <dbReference type="RuleBase" id="RU000363"/>
    </source>
</evidence>
<evidence type="ECO:0000256" key="2">
    <source>
        <dbReference type="ARBA" id="ARBA00023002"/>
    </source>
</evidence>
<keyword evidence="2" id="KW-0560">Oxidoreductase</keyword>
<dbReference type="AlphaFoldDB" id="A0A6G4VG13"/>
<gene>
    <name evidence="4" type="ORF">G5C60_35400</name>
</gene>